<dbReference type="Pfam" id="PF07475">
    <property type="entry name" value="Hpr_kinase_C"/>
    <property type="match status" value="1"/>
</dbReference>
<dbReference type="OrthoDB" id="5430844at2"/>
<dbReference type="GO" id="GO:0000155">
    <property type="term" value="F:phosphorelay sensor kinase activity"/>
    <property type="evidence" value="ECO:0007669"/>
    <property type="project" value="InterPro"/>
</dbReference>
<keyword evidence="2" id="KW-0808">Transferase</keyword>
<organism evidence="2 3">
    <name type="scientific">Butyrivibrio fibrisolvens</name>
    <dbReference type="NCBI Taxonomy" id="831"/>
    <lineage>
        <taxon>Bacteria</taxon>
        <taxon>Bacillati</taxon>
        <taxon>Bacillota</taxon>
        <taxon>Clostridia</taxon>
        <taxon>Lachnospirales</taxon>
        <taxon>Lachnospiraceae</taxon>
        <taxon>Butyrivibrio</taxon>
    </lineage>
</organism>
<dbReference type="RefSeq" id="WP_027217043.1">
    <property type="nucleotide sequence ID" value="NZ_FOGJ01000019.1"/>
</dbReference>
<dbReference type="InterPro" id="IPR027417">
    <property type="entry name" value="P-loop_NTPase"/>
</dbReference>
<protein>
    <submittedName>
        <fullName evidence="2">HPr Serine kinase C-terminal domain-containing protein</fullName>
    </submittedName>
</protein>
<name>A0A1H9UU66_BUTFI</name>
<evidence type="ECO:0000313" key="3">
    <source>
        <dbReference type="Proteomes" id="UP000182584"/>
    </source>
</evidence>
<keyword evidence="2" id="KW-0418">Kinase</keyword>
<sequence>MMDKKYYYKIYGLTLASDYEFPHFIRLEEKVETPDIEIIYGGIPDFIKPQIDEGFYKGIKKDEMWFYNSAGLFYIHDNNKINFIEYNKGTIDDAAVFLPGLCLAVLLWYRKMIMIHGACLRMKDKTVIVAGNSGAGKSTLTTELIKRGALLMADDVTGIALEDGQFISFPAFPAQKLCEDQVEKNGLDTSNLKQVVYDLNKFEVSRKDDFYDIPAKVDALFRVEVQDVSALTKEEITGAEKLKIITDCIYINWLFNDTFRLEPDDMFRCIGLSNQIAVHKICRNKTQDTIKEILDYIESNV</sequence>
<dbReference type="Gene3D" id="3.40.50.300">
    <property type="entry name" value="P-loop containing nucleotide triphosphate hydrolases"/>
    <property type="match status" value="1"/>
</dbReference>
<dbReference type="EMBL" id="FOGJ01000019">
    <property type="protein sequence ID" value="SES12607.1"/>
    <property type="molecule type" value="Genomic_DNA"/>
</dbReference>
<evidence type="ECO:0000259" key="1">
    <source>
        <dbReference type="Pfam" id="PF07475"/>
    </source>
</evidence>
<proteinExistence type="predicted"/>
<dbReference type="InterPro" id="IPR011104">
    <property type="entry name" value="Hpr_kin/Pase_C"/>
</dbReference>
<dbReference type="SUPFAM" id="SSF53795">
    <property type="entry name" value="PEP carboxykinase-like"/>
    <property type="match status" value="1"/>
</dbReference>
<dbReference type="GO" id="GO:0005524">
    <property type="term" value="F:ATP binding"/>
    <property type="evidence" value="ECO:0007669"/>
    <property type="project" value="InterPro"/>
</dbReference>
<dbReference type="AlphaFoldDB" id="A0A1H9UU66"/>
<dbReference type="Proteomes" id="UP000182584">
    <property type="component" value="Unassembled WGS sequence"/>
</dbReference>
<dbReference type="GO" id="GO:0006109">
    <property type="term" value="P:regulation of carbohydrate metabolic process"/>
    <property type="evidence" value="ECO:0007669"/>
    <property type="project" value="InterPro"/>
</dbReference>
<evidence type="ECO:0000313" key="2">
    <source>
        <dbReference type="EMBL" id="SES12607.1"/>
    </source>
</evidence>
<accession>A0A1H9UU66</accession>
<feature type="domain" description="HPr kinase/phosphorylase C-terminal" evidence="1">
    <location>
        <begin position="113"/>
        <end position="165"/>
    </location>
</feature>
<gene>
    <name evidence="2" type="ORF">SAMN04487884_11994</name>
</gene>
<reference evidence="2 3" key="1">
    <citation type="submission" date="2016-10" db="EMBL/GenBank/DDBJ databases">
        <authorList>
            <person name="de Groot N.N."/>
        </authorList>
    </citation>
    <scope>NUCLEOTIDE SEQUENCE [LARGE SCALE GENOMIC DNA]</scope>
    <source>
        <strain evidence="2 3">AR40</strain>
    </source>
</reference>